<name>H3HCF0_PHYRM</name>
<dbReference type="EnsemblProtists" id="Phyra95108">
    <property type="protein sequence ID" value="Phyra95108"/>
    <property type="gene ID" value="Phyra95108"/>
</dbReference>
<dbReference type="HOGENOM" id="CLU_875711_0_0_1"/>
<dbReference type="VEuPathDB" id="FungiDB:KRP23_4171"/>
<dbReference type="EMBL" id="DS566028">
    <property type="status" value="NOT_ANNOTATED_CDS"/>
    <property type="molecule type" value="Genomic_DNA"/>
</dbReference>
<protein>
    <submittedName>
        <fullName evidence="1">Uncharacterized protein</fullName>
    </submittedName>
</protein>
<keyword evidence="2" id="KW-1185">Reference proteome</keyword>
<dbReference type="Proteomes" id="UP000005238">
    <property type="component" value="Unassembled WGS sequence"/>
</dbReference>
<proteinExistence type="predicted"/>
<dbReference type="OMA" id="NTMAQRT"/>
<reference evidence="2" key="1">
    <citation type="journal article" date="2006" name="Science">
        <title>Phytophthora genome sequences uncover evolutionary origins and mechanisms of pathogenesis.</title>
        <authorList>
            <person name="Tyler B.M."/>
            <person name="Tripathy S."/>
            <person name="Zhang X."/>
            <person name="Dehal P."/>
            <person name="Jiang R.H."/>
            <person name="Aerts A."/>
            <person name="Arredondo F.D."/>
            <person name="Baxter L."/>
            <person name="Bensasson D."/>
            <person name="Beynon J.L."/>
            <person name="Chapman J."/>
            <person name="Damasceno C.M."/>
            <person name="Dorrance A.E."/>
            <person name="Dou D."/>
            <person name="Dickerman A.W."/>
            <person name="Dubchak I.L."/>
            <person name="Garbelotto M."/>
            <person name="Gijzen M."/>
            <person name="Gordon S.G."/>
            <person name="Govers F."/>
            <person name="Grunwald N.J."/>
            <person name="Huang W."/>
            <person name="Ivors K.L."/>
            <person name="Jones R.W."/>
            <person name="Kamoun S."/>
            <person name="Krampis K."/>
            <person name="Lamour K.H."/>
            <person name="Lee M.K."/>
            <person name="McDonald W.H."/>
            <person name="Medina M."/>
            <person name="Meijer H.J."/>
            <person name="Nordberg E.K."/>
            <person name="Maclean D.J."/>
            <person name="Ospina-Giraldo M.D."/>
            <person name="Morris P.F."/>
            <person name="Phuntumart V."/>
            <person name="Putnam N.H."/>
            <person name="Rash S."/>
            <person name="Rose J.K."/>
            <person name="Sakihama Y."/>
            <person name="Salamov A.A."/>
            <person name="Savidor A."/>
            <person name="Scheuring C.F."/>
            <person name="Smith B.M."/>
            <person name="Sobral B.W."/>
            <person name="Terry A."/>
            <person name="Torto-Alalibo T.A."/>
            <person name="Win J."/>
            <person name="Xu Z."/>
            <person name="Zhang H."/>
            <person name="Grigoriev I.V."/>
            <person name="Rokhsar D.S."/>
            <person name="Boore J.L."/>
        </authorList>
    </citation>
    <scope>NUCLEOTIDE SEQUENCE [LARGE SCALE GENOMIC DNA]</scope>
    <source>
        <strain evidence="2">Pr102</strain>
    </source>
</reference>
<dbReference type="eggNOG" id="ENOG502SS3A">
    <property type="taxonomic scope" value="Eukaryota"/>
</dbReference>
<sequence>MQRQVAQKLQLCADTSDSFASIQRSLQRQFLRYKAQQSRAHELGRLQAAFEQTTQFQTFLGAQLHGEEQWGQQDMGIRKRTDRLIVKKLPRLMKKATSIVSERRRLIKEQEELPTSHQWVPAILWRVYDDVVEASKQEDEVKPLKSAMHMVMKTLKEKNPFFYLQVLYQPPPAHLDGQWEIHASDKLKSIAESMDPFFRDLKRRSFALKNKRDPHVKIHYGWNHLRVTLAFARRAMRHFHFLILHLYAVAMDCESPNVHAGIISEKASSGIIRADAELRSRLGLSREAAVSEDNLIKETYEWTPELLVYLEEWKRDED</sequence>
<dbReference type="InParanoid" id="H3HCF0"/>
<reference evidence="1" key="2">
    <citation type="submission" date="2015-06" db="UniProtKB">
        <authorList>
            <consortium name="EnsemblProtists"/>
        </authorList>
    </citation>
    <scope>IDENTIFICATION</scope>
    <source>
        <strain evidence="1">Pr102</strain>
    </source>
</reference>
<dbReference type="AlphaFoldDB" id="H3HCF0"/>
<accession>H3HCF0</accession>
<dbReference type="VEuPathDB" id="FungiDB:KRP22_2583"/>
<evidence type="ECO:0000313" key="2">
    <source>
        <dbReference type="Proteomes" id="UP000005238"/>
    </source>
</evidence>
<evidence type="ECO:0000313" key="1">
    <source>
        <dbReference type="EnsemblProtists" id="Phyra95108"/>
    </source>
</evidence>
<organism evidence="1 2">
    <name type="scientific">Phytophthora ramorum</name>
    <name type="common">Sudden oak death agent</name>
    <dbReference type="NCBI Taxonomy" id="164328"/>
    <lineage>
        <taxon>Eukaryota</taxon>
        <taxon>Sar</taxon>
        <taxon>Stramenopiles</taxon>
        <taxon>Oomycota</taxon>
        <taxon>Peronosporomycetes</taxon>
        <taxon>Peronosporales</taxon>
        <taxon>Peronosporaceae</taxon>
        <taxon>Phytophthora</taxon>
    </lineage>
</organism>